<evidence type="ECO:0000256" key="5">
    <source>
        <dbReference type="ARBA" id="ARBA00023136"/>
    </source>
</evidence>
<dbReference type="InterPro" id="IPR050925">
    <property type="entry name" value="Rhomboid_protease_S54"/>
</dbReference>
<dbReference type="Proteomes" id="UP001457282">
    <property type="component" value="Unassembled WGS sequence"/>
</dbReference>
<dbReference type="InterPro" id="IPR022764">
    <property type="entry name" value="Peptidase_S54_rhomboid_dom"/>
</dbReference>
<keyword evidence="3" id="KW-0812">Transmembrane</keyword>
<evidence type="ECO:0000259" key="6">
    <source>
        <dbReference type="Pfam" id="PF01694"/>
    </source>
</evidence>
<evidence type="ECO:0000256" key="1">
    <source>
        <dbReference type="ARBA" id="ARBA00004141"/>
    </source>
</evidence>
<protein>
    <recommendedName>
        <fullName evidence="6">Peptidase S54 rhomboid domain-containing protein</fullName>
    </recommendedName>
</protein>
<dbReference type="EMBL" id="JBEDUW010000005">
    <property type="protein sequence ID" value="KAK9929347.1"/>
    <property type="molecule type" value="Genomic_DNA"/>
</dbReference>
<feature type="domain" description="Peptidase S54 rhomboid" evidence="6">
    <location>
        <begin position="148"/>
        <end position="285"/>
    </location>
</feature>
<comment type="caution">
    <text evidence="7">The sequence shown here is derived from an EMBL/GenBank/DDBJ whole genome shotgun (WGS) entry which is preliminary data.</text>
</comment>
<keyword evidence="8" id="KW-1185">Reference proteome</keyword>
<name>A0AAW1WXH1_RUBAR</name>
<evidence type="ECO:0000256" key="4">
    <source>
        <dbReference type="ARBA" id="ARBA00022989"/>
    </source>
</evidence>
<accession>A0AAW1WXH1</accession>
<keyword evidence="4" id="KW-1133">Transmembrane helix</keyword>
<comment type="similarity">
    <text evidence="2">Belongs to the peptidase S54 family.</text>
</comment>
<dbReference type="PANTHER" id="PTHR43731:SF26">
    <property type="entry name" value="RHOMBOID-LIKE PROTEIN 10, CHLOROPLASTIC"/>
    <property type="match status" value="1"/>
</dbReference>
<evidence type="ECO:0000313" key="7">
    <source>
        <dbReference type="EMBL" id="KAK9929347.1"/>
    </source>
</evidence>
<dbReference type="InterPro" id="IPR035952">
    <property type="entry name" value="Rhomboid-like_sf"/>
</dbReference>
<proteinExistence type="inferred from homology"/>
<dbReference type="GO" id="GO:0031969">
    <property type="term" value="C:chloroplast membrane"/>
    <property type="evidence" value="ECO:0007669"/>
    <property type="project" value="TreeGrafter"/>
</dbReference>
<organism evidence="7 8">
    <name type="scientific">Rubus argutus</name>
    <name type="common">Southern blackberry</name>
    <dbReference type="NCBI Taxonomy" id="59490"/>
    <lineage>
        <taxon>Eukaryota</taxon>
        <taxon>Viridiplantae</taxon>
        <taxon>Streptophyta</taxon>
        <taxon>Embryophyta</taxon>
        <taxon>Tracheophyta</taxon>
        <taxon>Spermatophyta</taxon>
        <taxon>Magnoliopsida</taxon>
        <taxon>eudicotyledons</taxon>
        <taxon>Gunneridae</taxon>
        <taxon>Pentapetalae</taxon>
        <taxon>rosids</taxon>
        <taxon>fabids</taxon>
        <taxon>Rosales</taxon>
        <taxon>Rosaceae</taxon>
        <taxon>Rosoideae</taxon>
        <taxon>Rosoideae incertae sedis</taxon>
        <taxon>Rubus</taxon>
    </lineage>
</organism>
<dbReference type="SUPFAM" id="SSF144091">
    <property type="entry name" value="Rhomboid-like"/>
    <property type="match status" value="1"/>
</dbReference>
<keyword evidence="5" id="KW-0472">Membrane</keyword>
<dbReference type="Pfam" id="PF01694">
    <property type="entry name" value="Rhomboid"/>
    <property type="match status" value="1"/>
</dbReference>
<dbReference type="Gene3D" id="1.20.1540.10">
    <property type="entry name" value="Rhomboid-like"/>
    <property type="match status" value="1"/>
</dbReference>
<dbReference type="PANTHER" id="PTHR43731">
    <property type="entry name" value="RHOMBOID PROTEASE"/>
    <property type="match status" value="1"/>
</dbReference>
<evidence type="ECO:0000313" key="8">
    <source>
        <dbReference type="Proteomes" id="UP001457282"/>
    </source>
</evidence>
<evidence type="ECO:0000256" key="3">
    <source>
        <dbReference type="ARBA" id="ARBA00022692"/>
    </source>
</evidence>
<dbReference type="FunFam" id="1.20.1540.10:FF:000015">
    <property type="entry name" value="RHOMBOID-like protein 10 chloroplastic"/>
    <property type="match status" value="1"/>
</dbReference>
<reference evidence="7 8" key="1">
    <citation type="journal article" date="2023" name="G3 (Bethesda)">
        <title>A chromosome-length genome assembly and annotation of blackberry (Rubus argutus, cv. 'Hillquist').</title>
        <authorList>
            <person name="Bruna T."/>
            <person name="Aryal R."/>
            <person name="Dudchenko O."/>
            <person name="Sargent D.J."/>
            <person name="Mead D."/>
            <person name="Buti M."/>
            <person name="Cavallini A."/>
            <person name="Hytonen T."/>
            <person name="Andres J."/>
            <person name="Pham M."/>
            <person name="Weisz D."/>
            <person name="Mascagni F."/>
            <person name="Usai G."/>
            <person name="Natali L."/>
            <person name="Bassil N."/>
            <person name="Fernandez G.E."/>
            <person name="Lomsadze A."/>
            <person name="Armour M."/>
            <person name="Olukolu B."/>
            <person name="Poorten T."/>
            <person name="Britton C."/>
            <person name="Davik J."/>
            <person name="Ashrafi H."/>
            <person name="Aiden E.L."/>
            <person name="Borodovsky M."/>
            <person name="Worthington M."/>
        </authorList>
    </citation>
    <scope>NUCLEOTIDE SEQUENCE [LARGE SCALE GENOMIC DNA]</scope>
    <source>
        <strain evidence="7">PI 553951</strain>
    </source>
</reference>
<dbReference type="GO" id="GO:0004252">
    <property type="term" value="F:serine-type endopeptidase activity"/>
    <property type="evidence" value="ECO:0007669"/>
    <property type="project" value="InterPro"/>
</dbReference>
<evidence type="ECO:0000256" key="2">
    <source>
        <dbReference type="ARBA" id="ARBA00009045"/>
    </source>
</evidence>
<sequence length="317" mass="35092">MIRSGELHGQWFSLPKVGRTAIPRPIHLIASATSLRIGQHFRLDSLLRSYFQKLAHLSPLHRFKEGFNILPLSNHTSTCFSFYNGRETSNDFTNEEMPNSKMSSKNFFSGRQWTNVLLALNIIVYMAQVATQNDLLLWGAKINRLIDKGQLWRLVTSSVLHVNVGHLLVNCYSLNNVGPTMERLSGPKRFLAIYFTSAIASSAMSYCCSQAPAVGASGAVFGLVGSLAVFVLRHRDLVGGGREDLKKIAYVIILNMAIGQLSKGIDNWGHLGGLLGGAATSWLLGPAWKYECSSTDGRRVFADKAPIFYLINRKTRS</sequence>
<dbReference type="AlphaFoldDB" id="A0AAW1WXH1"/>
<gene>
    <name evidence="7" type="ORF">M0R45_026449</name>
</gene>
<comment type="subcellular location">
    <subcellularLocation>
        <location evidence="1">Membrane</location>
        <topology evidence="1">Multi-pass membrane protein</topology>
    </subcellularLocation>
</comment>